<evidence type="ECO:0000313" key="3">
    <source>
        <dbReference type="Proteomes" id="UP001235712"/>
    </source>
</evidence>
<proteinExistence type="predicted"/>
<keyword evidence="1" id="KW-0812">Transmembrane</keyword>
<feature type="transmembrane region" description="Helical" evidence="1">
    <location>
        <begin position="45"/>
        <end position="65"/>
    </location>
</feature>
<keyword evidence="1" id="KW-1133">Transmembrane helix</keyword>
<keyword evidence="1" id="KW-0472">Membrane</keyword>
<dbReference type="EMBL" id="JAUSQZ010000001">
    <property type="protein sequence ID" value="MDP9824589.1"/>
    <property type="molecule type" value="Genomic_DNA"/>
</dbReference>
<sequence length="66" mass="6983">MEIAILIVVLVAAVVVMGLTLRVVIAAVKASRKGFVPTDEQRTQIMRLGGAGLVLTLLALLIPVLF</sequence>
<comment type="caution">
    <text evidence="2">The sequence shown here is derived from an EMBL/GenBank/DDBJ whole genome shotgun (WGS) entry which is preliminary data.</text>
</comment>
<feature type="transmembrane region" description="Helical" evidence="1">
    <location>
        <begin position="6"/>
        <end position="25"/>
    </location>
</feature>
<evidence type="ECO:0000313" key="2">
    <source>
        <dbReference type="EMBL" id="MDP9824589.1"/>
    </source>
</evidence>
<name>A0ABT9NVY8_9ACTN</name>
<keyword evidence="3" id="KW-1185">Reference proteome</keyword>
<reference evidence="2 3" key="1">
    <citation type="submission" date="2023-07" db="EMBL/GenBank/DDBJ databases">
        <title>Sequencing the genomes of 1000 actinobacteria strains.</title>
        <authorList>
            <person name="Klenk H.-P."/>
        </authorList>
    </citation>
    <scope>NUCLEOTIDE SEQUENCE [LARGE SCALE GENOMIC DNA]</scope>
    <source>
        <strain evidence="2 3">DSM 44388</strain>
    </source>
</reference>
<dbReference type="RefSeq" id="WP_307237437.1">
    <property type="nucleotide sequence ID" value="NZ_JAUSQZ010000001.1"/>
</dbReference>
<evidence type="ECO:0000256" key="1">
    <source>
        <dbReference type="SAM" id="Phobius"/>
    </source>
</evidence>
<dbReference type="Proteomes" id="UP001235712">
    <property type="component" value="Unassembled WGS sequence"/>
</dbReference>
<protein>
    <submittedName>
        <fullName evidence="2">Uncharacterized protein</fullName>
    </submittedName>
</protein>
<accession>A0ABT9NVY8</accession>
<organism evidence="2 3">
    <name type="scientific">Kineosporia succinea</name>
    <dbReference type="NCBI Taxonomy" id="84632"/>
    <lineage>
        <taxon>Bacteria</taxon>
        <taxon>Bacillati</taxon>
        <taxon>Actinomycetota</taxon>
        <taxon>Actinomycetes</taxon>
        <taxon>Kineosporiales</taxon>
        <taxon>Kineosporiaceae</taxon>
        <taxon>Kineosporia</taxon>
    </lineage>
</organism>
<gene>
    <name evidence="2" type="ORF">J2S57_000338</name>
</gene>